<dbReference type="GO" id="GO:0009003">
    <property type="term" value="F:signal peptidase activity"/>
    <property type="evidence" value="ECO:0007669"/>
    <property type="project" value="UniProtKB-EC"/>
</dbReference>
<proteinExistence type="inferred from homology"/>
<keyword evidence="7" id="KW-1133">Transmembrane helix</keyword>
<dbReference type="InterPro" id="IPR036286">
    <property type="entry name" value="LexA/Signal_pep-like_sf"/>
</dbReference>
<keyword evidence="7" id="KW-0645">Protease</keyword>
<keyword evidence="10" id="KW-1185">Reference proteome</keyword>
<feature type="active site" evidence="6">
    <location>
        <position position="91"/>
    </location>
</feature>
<dbReference type="PANTHER" id="PTHR43390:SF1">
    <property type="entry name" value="CHLOROPLAST PROCESSING PEPTIDASE"/>
    <property type="match status" value="1"/>
</dbReference>
<dbReference type="FunCoup" id="G4Q8L7">
    <property type="interactions" value="347"/>
</dbReference>
<evidence type="ECO:0000256" key="2">
    <source>
        <dbReference type="ARBA" id="ARBA00004401"/>
    </source>
</evidence>
<dbReference type="PANTHER" id="PTHR43390">
    <property type="entry name" value="SIGNAL PEPTIDASE I"/>
    <property type="match status" value="1"/>
</dbReference>
<dbReference type="eggNOG" id="COG0681">
    <property type="taxonomic scope" value="Bacteria"/>
</dbReference>
<dbReference type="KEGG" id="ain:Acin_0403"/>
<comment type="subcellular location">
    <subcellularLocation>
        <location evidence="2">Cell membrane</location>
        <topology evidence="2">Single-pass type II membrane protein</topology>
    </subcellularLocation>
    <subcellularLocation>
        <location evidence="7">Membrane</location>
        <topology evidence="7">Single-pass type II membrane protein</topology>
    </subcellularLocation>
</comment>
<accession>G4Q8L7</accession>
<dbReference type="CDD" id="cd06530">
    <property type="entry name" value="S26_SPase_I"/>
    <property type="match status" value="1"/>
</dbReference>
<dbReference type="InterPro" id="IPR019533">
    <property type="entry name" value="Peptidase_S26"/>
</dbReference>
<comment type="similarity">
    <text evidence="3 7">Belongs to the peptidase S26 family.</text>
</comment>
<dbReference type="PRINTS" id="PR00727">
    <property type="entry name" value="LEADERPTASE"/>
</dbReference>
<dbReference type="HOGENOM" id="CLU_028723_5_1_9"/>
<comment type="catalytic activity">
    <reaction evidence="1 7">
        <text>Cleavage of hydrophobic, N-terminal signal or leader sequences from secreted and periplasmic proteins.</text>
        <dbReference type="EC" id="3.4.21.89"/>
    </reaction>
</comment>
<dbReference type="InterPro" id="IPR019758">
    <property type="entry name" value="Pept_S26A_signal_pept_1_CS"/>
</dbReference>
<evidence type="ECO:0000313" key="9">
    <source>
        <dbReference type="EMBL" id="AEQ21646.1"/>
    </source>
</evidence>
<evidence type="ECO:0000259" key="8">
    <source>
        <dbReference type="Pfam" id="PF10502"/>
    </source>
</evidence>
<dbReference type="PROSITE" id="PS00761">
    <property type="entry name" value="SPASE_I_3"/>
    <property type="match status" value="1"/>
</dbReference>
<dbReference type="EC" id="3.4.21.89" evidence="4 7"/>
<feature type="domain" description="Peptidase S26" evidence="8">
    <location>
        <begin position="19"/>
        <end position="173"/>
    </location>
</feature>
<dbReference type="PATRIC" id="fig|568816.4.peg.394"/>
<gene>
    <name evidence="9" type="primary">lepB</name>
    <name evidence="9" type="ordered locus">Acin_0403</name>
</gene>
<keyword evidence="7" id="KW-0472">Membrane</keyword>
<dbReference type="STRING" id="568816.Acin_0403"/>
<keyword evidence="5 7" id="KW-0378">Hydrolase</keyword>
<dbReference type="NCBIfam" id="TIGR02227">
    <property type="entry name" value="sigpep_I_bact"/>
    <property type="match status" value="1"/>
</dbReference>
<dbReference type="Proteomes" id="UP000007093">
    <property type="component" value="Chromosome"/>
</dbReference>
<evidence type="ECO:0000256" key="1">
    <source>
        <dbReference type="ARBA" id="ARBA00000677"/>
    </source>
</evidence>
<evidence type="ECO:0000256" key="6">
    <source>
        <dbReference type="PIRSR" id="PIRSR600223-1"/>
    </source>
</evidence>
<feature type="active site" evidence="6">
    <location>
        <position position="48"/>
    </location>
</feature>
<dbReference type="Gene3D" id="2.10.109.10">
    <property type="entry name" value="Umud Fragment, subunit A"/>
    <property type="match status" value="1"/>
</dbReference>
<feature type="transmembrane region" description="Helical" evidence="7">
    <location>
        <begin position="20"/>
        <end position="39"/>
    </location>
</feature>
<reference evidence="9 10" key="1">
    <citation type="journal article" date="2011" name="J. Bacteriol.">
        <title>Complete genome sequence of Acidaminococcus intestini RYC-MR95, a Gram-negative bacterium from the phylum Firmicutes.</title>
        <authorList>
            <person name="D'Auria G."/>
            <person name="Galan J.C."/>
            <person name="Rodriguez-Alcayna M."/>
            <person name="Moya A."/>
            <person name="Baquero F."/>
            <person name="Latorre A."/>
        </authorList>
    </citation>
    <scope>NUCLEOTIDE SEQUENCE [LARGE SCALE GENOMIC DNA]</scope>
    <source>
        <strain evidence="9 10">RyC-MR95</strain>
    </source>
</reference>
<evidence type="ECO:0000256" key="5">
    <source>
        <dbReference type="ARBA" id="ARBA00022801"/>
    </source>
</evidence>
<name>G4Q8L7_ACIIR</name>
<evidence type="ECO:0000256" key="4">
    <source>
        <dbReference type="ARBA" id="ARBA00013208"/>
    </source>
</evidence>
<dbReference type="PROSITE" id="PS00760">
    <property type="entry name" value="SPASE_I_2"/>
    <property type="match status" value="1"/>
</dbReference>
<sequence>MKSMSEEKEKKSWQDTASDWLFSIIIAVVLALGIRTFLVEPYMVSGPSMRPTLQNEERLIVNKLVYYLREPQRGEIIVFKYPSDTRRDFIKRVIAVGGDTIEIRDGKTFVNGEAIDESYIKEPFHTNYGKVTVPKGFIFVMGDNRNNSEDSRYADVGFVDLSLVKGKASVVFWPFSEFKALP</sequence>
<organism evidence="9 10">
    <name type="scientific">Acidaminococcus intestini (strain RyC-MR95)</name>
    <dbReference type="NCBI Taxonomy" id="568816"/>
    <lineage>
        <taxon>Bacteria</taxon>
        <taxon>Bacillati</taxon>
        <taxon>Bacillota</taxon>
        <taxon>Negativicutes</taxon>
        <taxon>Acidaminococcales</taxon>
        <taxon>Acidaminococcaceae</taxon>
        <taxon>Acidaminococcus</taxon>
    </lineage>
</organism>
<dbReference type="Pfam" id="PF10502">
    <property type="entry name" value="Peptidase_S26"/>
    <property type="match status" value="1"/>
</dbReference>
<protein>
    <recommendedName>
        <fullName evidence="4 7">Signal peptidase I</fullName>
        <ecNumber evidence="4 7">3.4.21.89</ecNumber>
    </recommendedName>
</protein>
<dbReference type="GO" id="GO:0004252">
    <property type="term" value="F:serine-type endopeptidase activity"/>
    <property type="evidence" value="ECO:0007669"/>
    <property type="project" value="InterPro"/>
</dbReference>
<dbReference type="InterPro" id="IPR000223">
    <property type="entry name" value="Pept_S26A_signal_pept_1"/>
</dbReference>
<dbReference type="GO" id="GO:0005886">
    <property type="term" value="C:plasma membrane"/>
    <property type="evidence" value="ECO:0007669"/>
    <property type="project" value="UniProtKB-SubCell"/>
</dbReference>
<dbReference type="GO" id="GO:0006465">
    <property type="term" value="P:signal peptide processing"/>
    <property type="evidence" value="ECO:0007669"/>
    <property type="project" value="InterPro"/>
</dbReference>
<dbReference type="EMBL" id="CP003058">
    <property type="protein sequence ID" value="AEQ21646.1"/>
    <property type="molecule type" value="Genomic_DNA"/>
</dbReference>
<dbReference type="AlphaFoldDB" id="G4Q8L7"/>
<evidence type="ECO:0000256" key="7">
    <source>
        <dbReference type="RuleBase" id="RU362042"/>
    </source>
</evidence>
<evidence type="ECO:0000256" key="3">
    <source>
        <dbReference type="ARBA" id="ARBA00009370"/>
    </source>
</evidence>
<dbReference type="InParanoid" id="G4Q8L7"/>
<dbReference type="SUPFAM" id="SSF51306">
    <property type="entry name" value="LexA/Signal peptidase"/>
    <property type="match status" value="1"/>
</dbReference>
<dbReference type="InterPro" id="IPR019757">
    <property type="entry name" value="Pept_S26A_signal_pept_1_Lys-AS"/>
</dbReference>
<keyword evidence="7" id="KW-0812">Transmembrane</keyword>
<evidence type="ECO:0000313" key="10">
    <source>
        <dbReference type="Proteomes" id="UP000007093"/>
    </source>
</evidence>